<dbReference type="GO" id="GO:0005524">
    <property type="term" value="F:ATP binding"/>
    <property type="evidence" value="ECO:0007669"/>
    <property type="project" value="UniProtKB-KW"/>
</dbReference>
<dbReference type="Gene3D" id="3.30.950.30">
    <property type="entry name" value="Schlafen, AAA domain"/>
    <property type="match status" value="1"/>
</dbReference>
<evidence type="ECO:0000259" key="1">
    <source>
        <dbReference type="Pfam" id="PF04326"/>
    </source>
</evidence>
<evidence type="ECO:0000313" key="2">
    <source>
        <dbReference type="EMBL" id="APM38145.1"/>
    </source>
</evidence>
<dbReference type="PANTHER" id="PTHR30595">
    <property type="entry name" value="GLPR-RELATED TRANSCRIPTIONAL REPRESSOR"/>
    <property type="match status" value="1"/>
</dbReference>
<keyword evidence="2" id="KW-0547">Nucleotide-binding</keyword>
<organism evidence="2 3">
    <name type="scientific">Clostridium kluyveri</name>
    <dbReference type="NCBI Taxonomy" id="1534"/>
    <lineage>
        <taxon>Bacteria</taxon>
        <taxon>Bacillati</taxon>
        <taxon>Bacillota</taxon>
        <taxon>Clostridia</taxon>
        <taxon>Eubacteriales</taxon>
        <taxon>Clostridiaceae</taxon>
        <taxon>Clostridium</taxon>
    </lineage>
</organism>
<accession>A0A1L5F559</accession>
<dbReference type="InterPro" id="IPR038461">
    <property type="entry name" value="Schlafen_AlbA_2_dom_sf"/>
</dbReference>
<feature type="domain" description="Schlafen AlbA-2" evidence="1">
    <location>
        <begin position="14"/>
        <end position="134"/>
    </location>
</feature>
<evidence type="ECO:0000313" key="3">
    <source>
        <dbReference type="Proteomes" id="UP000184604"/>
    </source>
</evidence>
<reference evidence="2 3" key="1">
    <citation type="submission" date="2016-12" db="EMBL/GenBank/DDBJ databases">
        <title>Complete genome sequence of Clostridium kluyveri JZZ isolated from the pit mud of a Chinese flavor liquor-making factory.</title>
        <authorList>
            <person name="Wang Y."/>
        </authorList>
    </citation>
    <scope>NUCLEOTIDE SEQUENCE [LARGE SCALE GENOMIC DNA]</scope>
    <source>
        <strain evidence="2 3">JZZ</strain>
    </source>
</reference>
<keyword evidence="2" id="KW-0067">ATP-binding</keyword>
<dbReference type="OrthoDB" id="320597at2"/>
<proteinExistence type="predicted"/>
<dbReference type="AlphaFoldDB" id="A0A1L5F559"/>
<dbReference type="InterPro" id="IPR007421">
    <property type="entry name" value="Schlafen_AlbA_2_dom"/>
</dbReference>
<name>A0A1L5F559_CLOKL</name>
<gene>
    <name evidence="2" type="ORF">BS101_05030</name>
</gene>
<dbReference type="EMBL" id="CP018335">
    <property type="protein sequence ID" value="APM38145.1"/>
    <property type="molecule type" value="Genomic_DNA"/>
</dbReference>
<protein>
    <submittedName>
        <fullName evidence="2">ATP-binding protein</fullName>
    </submittedName>
</protein>
<dbReference type="Pfam" id="PF04326">
    <property type="entry name" value="SLFN_AlbA_2"/>
    <property type="match status" value="1"/>
</dbReference>
<sequence length="380" mass="43455">MDTKKFLNLLKKIEGPKLDFKQCINIDSDGGKKELAKDVCAIANSRGGRGYLIIGVEDKTKKILGIGEANFDEEKIQQIISSRIDPPIPISLEIFKYEGKKIAIITIYDGPQKPYQMRDNGSFYIRRGSTNDTMRKQEIVSALEENLSISIESCPIPRSNLNCIDSELVNKYFSFQGINVTDENKLELMENTSIVYMDKDSGKYMATLGGLLIFSKNNNVYIPHNMIKIVNKVNKNLSPISIIQGDLISIMDKTESVIEKIVTAKSYPLGFVNEGIRDAIIYRDYSDFYRTIEVIIDFNSIIVTGPGILEHKRNKNEYNYMKRNMWVYEKIIALDTKKRLIRTSTGLNKMKKVFKNTVKFINSIKNNDFKIIYPGIKKFK</sequence>
<dbReference type="PANTHER" id="PTHR30595:SF6">
    <property type="entry name" value="SCHLAFEN ALBA-2 DOMAIN-CONTAINING PROTEIN"/>
    <property type="match status" value="1"/>
</dbReference>
<dbReference type="RefSeq" id="WP_073537833.1">
    <property type="nucleotide sequence ID" value="NZ_CP018335.1"/>
</dbReference>
<dbReference type="Proteomes" id="UP000184604">
    <property type="component" value="Chromosome"/>
</dbReference>